<name>A0A1F4TRF3_UNCSA</name>
<dbReference type="Proteomes" id="UP000177309">
    <property type="component" value="Unassembled WGS sequence"/>
</dbReference>
<accession>A0A1F4TRF3</accession>
<dbReference type="AlphaFoldDB" id="A0A1F4TRF3"/>
<dbReference type="EMBL" id="MEUI01000005">
    <property type="protein sequence ID" value="OGC35271.1"/>
    <property type="molecule type" value="Genomic_DNA"/>
</dbReference>
<proteinExistence type="predicted"/>
<evidence type="ECO:0000313" key="1">
    <source>
        <dbReference type="EMBL" id="OGC35271.1"/>
    </source>
</evidence>
<organism evidence="1 2">
    <name type="scientific">candidate division WOR-1 bacterium RIFOXYC2_FULL_41_25</name>
    <dbReference type="NCBI Taxonomy" id="1802586"/>
    <lineage>
        <taxon>Bacteria</taxon>
        <taxon>Bacillati</taxon>
        <taxon>Saganbacteria</taxon>
    </lineage>
</organism>
<gene>
    <name evidence="1" type="ORF">A2462_08525</name>
</gene>
<reference evidence="1 2" key="1">
    <citation type="journal article" date="2016" name="Nat. Commun.">
        <title>Thousands of microbial genomes shed light on interconnected biogeochemical processes in an aquifer system.</title>
        <authorList>
            <person name="Anantharaman K."/>
            <person name="Brown C.T."/>
            <person name="Hug L.A."/>
            <person name="Sharon I."/>
            <person name="Castelle C.J."/>
            <person name="Probst A.J."/>
            <person name="Thomas B.C."/>
            <person name="Singh A."/>
            <person name="Wilkins M.J."/>
            <person name="Karaoz U."/>
            <person name="Brodie E.L."/>
            <person name="Williams K.H."/>
            <person name="Hubbard S.S."/>
            <person name="Banfield J.F."/>
        </authorList>
    </citation>
    <scope>NUCLEOTIDE SEQUENCE [LARGE SCALE GENOMIC DNA]</scope>
</reference>
<sequence>MSPTLVQGLLSGEISLEKAVARLARLPEDAIVDFVGQLSEQSQDLIEKKILVLVYREIAKTDVEKAVNMLRIAADRKVPPS</sequence>
<protein>
    <recommendedName>
        <fullName evidence="3">Flagellar motor switch protein FliG C-terminal domain-containing protein</fullName>
    </recommendedName>
</protein>
<evidence type="ECO:0008006" key="3">
    <source>
        <dbReference type="Google" id="ProtNLM"/>
    </source>
</evidence>
<comment type="caution">
    <text evidence="1">The sequence shown here is derived from an EMBL/GenBank/DDBJ whole genome shotgun (WGS) entry which is preliminary data.</text>
</comment>
<evidence type="ECO:0000313" key="2">
    <source>
        <dbReference type="Proteomes" id="UP000177309"/>
    </source>
</evidence>